<evidence type="ECO:0000313" key="4">
    <source>
        <dbReference type="Proteomes" id="UP000016931"/>
    </source>
</evidence>
<evidence type="ECO:0000256" key="1">
    <source>
        <dbReference type="SAM" id="MobiDB-lite"/>
    </source>
</evidence>
<reference evidence="3 4" key="1">
    <citation type="journal article" date="2012" name="PLoS Pathog.">
        <title>Diverse lifestyles and strategies of plant pathogenesis encoded in the genomes of eighteen Dothideomycetes fungi.</title>
        <authorList>
            <person name="Ohm R.A."/>
            <person name="Feau N."/>
            <person name="Henrissat B."/>
            <person name="Schoch C.L."/>
            <person name="Horwitz B.A."/>
            <person name="Barry K.W."/>
            <person name="Condon B.J."/>
            <person name="Copeland A.C."/>
            <person name="Dhillon B."/>
            <person name="Glaser F."/>
            <person name="Hesse C.N."/>
            <person name="Kosti I."/>
            <person name="LaButti K."/>
            <person name="Lindquist E.A."/>
            <person name="Lucas S."/>
            <person name="Salamov A.A."/>
            <person name="Bradshaw R.E."/>
            <person name="Ciuffetti L."/>
            <person name="Hamelin R.C."/>
            <person name="Kema G.H.J."/>
            <person name="Lawrence C."/>
            <person name="Scott J.A."/>
            <person name="Spatafora J.W."/>
            <person name="Turgeon B.G."/>
            <person name="de Wit P.J.G.M."/>
            <person name="Zhong S."/>
            <person name="Goodwin S.B."/>
            <person name="Grigoriev I.V."/>
        </authorList>
    </citation>
    <scope>NUCLEOTIDE SEQUENCE [LARGE SCALE GENOMIC DNA]</scope>
    <source>
        <strain evidence="3 4">SO2202</strain>
    </source>
</reference>
<dbReference type="EMBL" id="KB456264">
    <property type="protein sequence ID" value="EMF12703.1"/>
    <property type="molecule type" value="Genomic_DNA"/>
</dbReference>
<dbReference type="InterPro" id="IPR036020">
    <property type="entry name" value="WW_dom_sf"/>
</dbReference>
<dbReference type="AlphaFoldDB" id="M3CFW7"/>
<name>M3CFW7_SPHMS</name>
<feature type="domain" description="WW" evidence="2">
    <location>
        <begin position="30"/>
        <end position="64"/>
    </location>
</feature>
<keyword evidence="4" id="KW-1185">Reference proteome</keyword>
<evidence type="ECO:0000259" key="2">
    <source>
        <dbReference type="PROSITE" id="PS50020"/>
    </source>
</evidence>
<dbReference type="OrthoDB" id="2367685at2759"/>
<feature type="region of interest" description="Disordered" evidence="1">
    <location>
        <begin position="58"/>
        <end position="102"/>
    </location>
</feature>
<dbReference type="eggNOG" id="ENOG502SPGU">
    <property type="taxonomic scope" value="Eukaryota"/>
</dbReference>
<dbReference type="STRING" id="692275.M3CFW7"/>
<accession>M3CFW7</accession>
<feature type="region of interest" description="Disordered" evidence="1">
    <location>
        <begin position="129"/>
        <end position="154"/>
    </location>
</feature>
<dbReference type="OMA" id="PENAAGW"/>
<feature type="region of interest" description="Disordered" evidence="1">
    <location>
        <begin position="1"/>
        <end position="36"/>
    </location>
</feature>
<feature type="region of interest" description="Disordered" evidence="1">
    <location>
        <begin position="216"/>
        <end position="236"/>
    </location>
</feature>
<sequence length="236" mass="26075">MASNEYYGGGGGGGGGGYEGGYDSRPPPPRDLPYPWRAEWEPQQNRYIFVNPQNGERTFEYPRIGGQGQAHGASYDGGYGGSSSTQEQVHEEKKKSGGHGWMGAALGAAAGLAGGAFLMHEGHEMKEKIEGTEERFEEDKYRAEDRDVEDAPEDVARWAGRKVQDVEDIPQDIEGGFDRFGERVENRWDNAVDAVEDAPEDAARWAGDKVGEVEEFGDRMDNAYDQGQDESRNDDW</sequence>
<dbReference type="GeneID" id="27906099"/>
<dbReference type="SUPFAM" id="SSF51045">
    <property type="entry name" value="WW domain"/>
    <property type="match status" value="1"/>
</dbReference>
<feature type="compositionally biased region" description="Basic and acidic residues" evidence="1">
    <location>
        <begin position="129"/>
        <end position="145"/>
    </location>
</feature>
<dbReference type="Proteomes" id="UP000016931">
    <property type="component" value="Unassembled WGS sequence"/>
</dbReference>
<organism evidence="3 4">
    <name type="scientific">Sphaerulina musiva (strain SO2202)</name>
    <name type="common">Poplar stem canker fungus</name>
    <name type="synonym">Septoria musiva</name>
    <dbReference type="NCBI Taxonomy" id="692275"/>
    <lineage>
        <taxon>Eukaryota</taxon>
        <taxon>Fungi</taxon>
        <taxon>Dikarya</taxon>
        <taxon>Ascomycota</taxon>
        <taxon>Pezizomycotina</taxon>
        <taxon>Dothideomycetes</taxon>
        <taxon>Dothideomycetidae</taxon>
        <taxon>Mycosphaerellales</taxon>
        <taxon>Mycosphaerellaceae</taxon>
        <taxon>Sphaerulina</taxon>
    </lineage>
</organism>
<gene>
    <name evidence="3" type="ORF">SEPMUDRAFT_45291</name>
</gene>
<evidence type="ECO:0000313" key="3">
    <source>
        <dbReference type="EMBL" id="EMF12703.1"/>
    </source>
</evidence>
<dbReference type="RefSeq" id="XP_016760824.1">
    <property type="nucleotide sequence ID" value="XM_016908962.1"/>
</dbReference>
<proteinExistence type="predicted"/>
<feature type="compositionally biased region" description="Gly residues" evidence="1">
    <location>
        <begin position="65"/>
        <end position="81"/>
    </location>
</feature>
<protein>
    <recommendedName>
        <fullName evidence="2">WW domain-containing protein</fullName>
    </recommendedName>
</protein>
<dbReference type="InterPro" id="IPR001202">
    <property type="entry name" value="WW_dom"/>
</dbReference>
<dbReference type="HOGENOM" id="CLU_079928_0_0_1"/>
<dbReference type="PROSITE" id="PS50020">
    <property type="entry name" value="WW_DOMAIN_2"/>
    <property type="match status" value="1"/>
</dbReference>
<feature type="compositionally biased region" description="Gly residues" evidence="1">
    <location>
        <begin position="7"/>
        <end position="20"/>
    </location>
</feature>